<dbReference type="InterPro" id="IPR006773">
    <property type="entry name" value="Rpn13/ADRM1"/>
</dbReference>
<dbReference type="PANTHER" id="PTHR12225">
    <property type="entry name" value="ADHESION REGULATING MOLECULE 1 110 KDA CELL MEMBRANE GLYCOPROTEIN"/>
    <property type="match status" value="1"/>
</dbReference>
<dbReference type="PROSITE" id="PS51916">
    <property type="entry name" value="DEUBAD"/>
    <property type="match status" value="1"/>
</dbReference>
<accession>A0A8S1P7Q2</accession>
<keyword evidence="2" id="KW-0539">Nucleus</keyword>
<organism evidence="5 6">
    <name type="scientific">Paramecium sonneborni</name>
    <dbReference type="NCBI Taxonomy" id="65129"/>
    <lineage>
        <taxon>Eukaryota</taxon>
        <taxon>Sar</taxon>
        <taxon>Alveolata</taxon>
        <taxon>Ciliophora</taxon>
        <taxon>Intramacronucleata</taxon>
        <taxon>Oligohymenophorea</taxon>
        <taxon>Peniculida</taxon>
        <taxon>Parameciidae</taxon>
        <taxon>Paramecium</taxon>
    </lineage>
</organism>
<evidence type="ECO:0000256" key="1">
    <source>
        <dbReference type="ARBA" id="ARBA00004123"/>
    </source>
</evidence>
<keyword evidence="6" id="KW-1185">Reference proteome</keyword>
<evidence type="ECO:0000259" key="4">
    <source>
        <dbReference type="PROSITE" id="PS51917"/>
    </source>
</evidence>
<evidence type="ECO:0000313" key="5">
    <source>
        <dbReference type="EMBL" id="CAD8098991.1"/>
    </source>
</evidence>
<comment type="subcellular location">
    <subcellularLocation>
        <location evidence="1">Nucleus</location>
    </subcellularLocation>
</comment>
<proteinExistence type="predicted"/>
<evidence type="ECO:0000313" key="6">
    <source>
        <dbReference type="Proteomes" id="UP000692954"/>
    </source>
</evidence>
<dbReference type="EMBL" id="CAJJDN010000071">
    <property type="protein sequence ID" value="CAD8098991.1"/>
    <property type="molecule type" value="Genomic_DNA"/>
</dbReference>
<dbReference type="GO" id="GO:0005634">
    <property type="term" value="C:nucleus"/>
    <property type="evidence" value="ECO:0007669"/>
    <property type="project" value="UniProtKB-SubCell"/>
</dbReference>
<sequence>MLQEVTIPCGRYNFDPETKKVVMVKAKGLLNLYLNDENELWLKWYNVDQDGLLEIVRVLIKGCTFFEKVKGQNRVYLLRFTDDDQKYFFWMQSDDLNSDENYCKQFNNIINAQVLDGSIEIEQQTPIQNQVQPQIVQRQSQSTQQQVDQQQQQLLQLLQQQLAQRVGPGISLTDILSSEFLNQIGNDEEYFQVLKNHLPSDQQDFEQFKENLLSPQFKQALDQLTHALKGVERSSVIQQLDLNYRILEQEFDGVIAFVKAIIQQVQNKN</sequence>
<dbReference type="InterPro" id="IPR032368">
    <property type="entry name" value="RPN13_DEUBAD"/>
</dbReference>
<reference evidence="5" key="1">
    <citation type="submission" date="2021-01" db="EMBL/GenBank/DDBJ databases">
        <authorList>
            <consortium name="Genoscope - CEA"/>
            <person name="William W."/>
        </authorList>
    </citation>
    <scope>NUCLEOTIDE SEQUENCE</scope>
</reference>
<gene>
    <name evidence="5" type="ORF">PSON_ATCC_30995.1.T0710086</name>
</gene>
<evidence type="ECO:0000256" key="2">
    <source>
        <dbReference type="ARBA" id="ARBA00023242"/>
    </source>
</evidence>
<protein>
    <submittedName>
        <fullName evidence="5">Uncharacterized protein</fullName>
    </submittedName>
</protein>
<dbReference type="InterPro" id="IPR044868">
    <property type="entry name" value="Rpn13/ADRM1_Pru"/>
</dbReference>
<dbReference type="GO" id="GO:0008541">
    <property type="term" value="C:proteasome regulatory particle, lid subcomplex"/>
    <property type="evidence" value="ECO:0007669"/>
    <property type="project" value="TreeGrafter"/>
</dbReference>
<evidence type="ECO:0000259" key="3">
    <source>
        <dbReference type="PROSITE" id="PS51916"/>
    </source>
</evidence>
<dbReference type="Pfam" id="PF16550">
    <property type="entry name" value="RPN13_C"/>
    <property type="match status" value="1"/>
</dbReference>
<dbReference type="AlphaFoldDB" id="A0A8S1P7Q2"/>
<name>A0A8S1P7Q2_9CILI</name>
<dbReference type="PROSITE" id="PS51917">
    <property type="entry name" value="PRU"/>
    <property type="match status" value="1"/>
</dbReference>
<feature type="domain" description="DEUBAD" evidence="3">
    <location>
        <begin position="163"/>
        <end position="269"/>
    </location>
</feature>
<feature type="domain" description="Pru" evidence="4">
    <location>
        <begin position="1"/>
        <end position="113"/>
    </location>
</feature>
<dbReference type="Pfam" id="PF04683">
    <property type="entry name" value="Rpn13_ADRM1_Pru"/>
    <property type="match status" value="1"/>
</dbReference>
<dbReference type="OrthoDB" id="7777654at2759"/>
<dbReference type="PANTHER" id="PTHR12225:SF0">
    <property type="entry name" value="PROTEASOMAL UBIQUITIN RECEPTOR ADRM1"/>
    <property type="match status" value="1"/>
</dbReference>
<dbReference type="InterPro" id="IPR044867">
    <property type="entry name" value="DEUBAD_dom"/>
</dbReference>
<dbReference type="Proteomes" id="UP000692954">
    <property type="component" value="Unassembled WGS sequence"/>
</dbReference>
<dbReference type="GO" id="GO:0005737">
    <property type="term" value="C:cytoplasm"/>
    <property type="evidence" value="ECO:0007669"/>
    <property type="project" value="InterPro"/>
</dbReference>
<comment type="caution">
    <text evidence="5">The sequence shown here is derived from an EMBL/GenBank/DDBJ whole genome shotgun (WGS) entry which is preliminary data.</text>
</comment>
<dbReference type="GO" id="GO:0070628">
    <property type="term" value="F:proteasome binding"/>
    <property type="evidence" value="ECO:0007669"/>
    <property type="project" value="TreeGrafter"/>
</dbReference>
<dbReference type="GO" id="GO:0061133">
    <property type="term" value="F:endopeptidase activator activity"/>
    <property type="evidence" value="ECO:0007669"/>
    <property type="project" value="TreeGrafter"/>
</dbReference>